<dbReference type="Proteomes" id="UP000319257">
    <property type="component" value="Unassembled WGS sequence"/>
</dbReference>
<feature type="compositionally biased region" description="Basic and acidic residues" evidence="1">
    <location>
        <begin position="297"/>
        <end position="451"/>
    </location>
</feature>
<dbReference type="AlphaFoldDB" id="A0A507AXF9"/>
<name>A0A507AXF9_9PEZI</name>
<keyword evidence="3" id="KW-1185">Reference proteome</keyword>
<feature type="region of interest" description="Disordered" evidence="1">
    <location>
        <begin position="245"/>
        <end position="525"/>
    </location>
</feature>
<evidence type="ECO:0000256" key="1">
    <source>
        <dbReference type="SAM" id="MobiDB-lite"/>
    </source>
</evidence>
<feature type="compositionally biased region" description="Basic and acidic residues" evidence="1">
    <location>
        <begin position="516"/>
        <end position="525"/>
    </location>
</feature>
<dbReference type="EMBL" id="SKBQ01000070">
    <property type="protein sequence ID" value="TPX08980.1"/>
    <property type="molecule type" value="Genomic_DNA"/>
</dbReference>
<dbReference type="InterPro" id="IPR012677">
    <property type="entry name" value="Nucleotide-bd_a/b_plait_sf"/>
</dbReference>
<feature type="compositionally biased region" description="Low complexity" evidence="1">
    <location>
        <begin position="502"/>
        <end position="512"/>
    </location>
</feature>
<proteinExistence type="predicted"/>
<dbReference type="STRING" id="1093900.A0A507AXF9"/>
<feature type="compositionally biased region" description="Basic and acidic residues" evidence="1">
    <location>
        <begin position="477"/>
        <end position="489"/>
    </location>
</feature>
<gene>
    <name evidence="2" type="ORF">E0L32_009559</name>
</gene>
<organism evidence="2 3">
    <name type="scientific">Thyridium curvatum</name>
    <dbReference type="NCBI Taxonomy" id="1093900"/>
    <lineage>
        <taxon>Eukaryota</taxon>
        <taxon>Fungi</taxon>
        <taxon>Dikarya</taxon>
        <taxon>Ascomycota</taxon>
        <taxon>Pezizomycotina</taxon>
        <taxon>Sordariomycetes</taxon>
        <taxon>Sordariomycetidae</taxon>
        <taxon>Thyridiales</taxon>
        <taxon>Thyridiaceae</taxon>
        <taxon>Thyridium</taxon>
    </lineage>
</organism>
<reference evidence="2 3" key="1">
    <citation type="submission" date="2019-06" db="EMBL/GenBank/DDBJ databases">
        <title>Draft genome sequence of the filamentous fungus Phialemoniopsis curvata isolated from diesel fuel.</title>
        <authorList>
            <person name="Varaljay V.A."/>
            <person name="Lyon W.J."/>
            <person name="Crouch A.L."/>
            <person name="Drake C.E."/>
            <person name="Hollomon J.M."/>
            <person name="Nadeau L.J."/>
            <person name="Nunn H.S."/>
            <person name="Stevenson B.S."/>
            <person name="Bojanowski C.L."/>
            <person name="Crookes-Goodson W.J."/>
        </authorList>
    </citation>
    <scope>NUCLEOTIDE SEQUENCE [LARGE SCALE GENOMIC DNA]</scope>
    <source>
        <strain evidence="2 3">D216</strain>
    </source>
</reference>
<accession>A0A507AXF9</accession>
<feature type="compositionally biased region" description="Polar residues" evidence="1">
    <location>
        <begin position="251"/>
        <end position="260"/>
    </location>
</feature>
<evidence type="ECO:0008006" key="4">
    <source>
        <dbReference type="Google" id="ProtNLM"/>
    </source>
</evidence>
<dbReference type="InParanoid" id="A0A507AXF9"/>
<evidence type="ECO:0000313" key="2">
    <source>
        <dbReference type="EMBL" id="TPX08980.1"/>
    </source>
</evidence>
<dbReference type="Gene3D" id="3.30.70.330">
    <property type="match status" value="1"/>
</dbReference>
<sequence length="525" mass="57846">MSKKAADLEKMIHTVLALETDRAKKKNEALAARIFGKDRRTSAPPKTTTAAGGSLASRSGVKKRLSTPHAPRPAASDINGSWTHDLHDASSPAAKSKKGGSGTNSLASRITVPGAIAPSNRRQRRAAQVAQALIKTELQPASTAQGPIANAAPAKGMTIRGLAGPFAVMAQNFAPGTTAADIESAVTPVGGLVSSCKLLKTQPIVIAEIVFESREGAERVIETFNNQTADGRVLHVYPKVGGFTAGARAHQQPSPSQSGGNVVDGSMGFDEPMEMDAAPIASGARKSTGGGGSLYSDKLESPDHDQHGEESGAHFDEPYPSEPRDSYPRDEYLDEPRNEPHNEPRNEPRNERRSTSPDRGRHDSRERRSNSPDGGRHDSRERRPVSPDRGRYDSRERRPISQDRGRYDSRERRPVSQDRGRHDSRERRPVSQDRGRYASREREPSYDRGYGDEYIADGCNHDQEPPPRGGQGFYERSYNEHRYNEEEQVPRAGEYSQHSRTETSYTEHSYSTGSDRWNEFQDQRF</sequence>
<dbReference type="InterPro" id="IPR035979">
    <property type="entry name" value="RBD_domain_sf"/>
</dbReference>
<dbReference type="OrthoDB" id="5374349at2759"/>
<feature type="region of interest" description="Disordered" evidence="1">
    <location>
        <begin position="32"/>
        <end position="123"/>
    </location>
</feature>
<dbReference type="GeneID" id="41977006"/>
<dbReference type="CDD" id="cd00590">
    <property type="entry name" value="RRM_SF"/>
    <property type="match status" value="1"/>
</dbReference>
<dbReference type="GO" id="GO:0003676">
    <property type="term" value="F:nucleic acid binding"/>
    <property type="evidence" value="ECO:0007669"/>
    <property type="project" value="InterPro"/>
</dbReference>
<protein>
    <recommendedName>
        <fullName evidence="4">RRM domain-containing protein</fullName>
    </recommendedName>
</protein>
<dbReference type="SUPFAM" id="SSF54928">
    <property type="entry name" value="RNA-binding domain, RBD"/>
    <property type="match status" value="1"/>
</dbReference>
<comment type="caution">
    <text evidence="2">The sequence shown here is derived from an EMBL/GenBank/DDBJ whole genome shotgun (WGS) entry which is preliminary data.</text>
</comment>
<evidence type="ECO:0000313" key="3">
    <source>
        <dbReference type="Proteomes" id="UP000319257"/>
    </source>
</evidence>
<dbReference type="RefSeq" id="XP_030990691.1">
    <property type="nucleotide sequence ID" value="XM_031144537.1"/>
</dbReference>